<gene>
    <name evidence="4" type="ORF">BC936DRAFT_140257</name>
</gene>
<dbReference type="GO" id="GO:0005085">
    <property type="term" value="F:guanyl-nucleotide exchange factor activity"/>
    <property type="evidence" value="ECO:0007669"/>
    <property type="project" value="UniProtKB-KW"/>
</dbReference>
<dbReference type="GO" id="GO:0015031">
    <property type="term" value="P:protein transport"/>
    <property type="evidence" value="ECO:0007669"/>
    <property type="project" value="UniProtKB-KW"/>
</dbReference>
<evidence type="ECO:0000256" key="2">
    <source>
        <dbReference type="ARBA" id="ARBA00022658"/>
    </source>
</evidence>
<dbReference type="GO" id="GO:0006892">
    <property type="term" value="P:post-Golgi vesicle-mediated transport"/>
    <property type="evidence" value="ECO:0007669"/>
    <property type="project" value="TreeGrafter"/>
</dbReference>
<dbReference type="PROSITE" id="PS51796">
    <property type="entry name" value="MSS4"/>
    <property type="match status" value="1"/>
</dbReference>
<keyword evidence="2" id="KW-0344">Guanine-nucleotide releasing factor</keyword>
<accession>A0A433DH35</accession>
<evidence type="ECO:0000256" key="3">
    <source>
        <dbReference type="ARBA" id="ARBA00022927"/>
    </source>
</evidence>
<dbReference type="Gene3D" id="2.170.150.10">
    <property type="entry name" value="Metal Binding Protein, Guanine Nucleotide Exchange Factor, Chain A"/>
    <property type="match status" value="1"/>
</dbReference>
<proteinExistence type="predicted"/>
<dbReference type="GO" id="GO:0016020">
    <property type="term" value="C:membrane"/>
    <property type="evidence" value="ECO:0007669"/>
    <property type="project" value="TreeGrafter"/>
</dbReference>
<evidence type="ECO:0000313" key="5">
    <source>
        <dbReference type="Proteomes" id="UP000268093"/>
    </source>
</evidence>
<dbReference type="OrthoDB" id="30840at2759"/>
<dbReference type="PANTHER" id="PTHR13276:SF0">
    <property type="entry name" value="GUANINE NUCLEOTIDE EXCHANGE FACTOR MSS4"/>
    <property type="match status" value="1"/>
</dbReference>
<dbReference type="GO" id="GO:0007264">
    <property type="term" value="P:small GTPase-mediated signal transduction"/>
    <property type="evidence" value="ECO:0007669"/>
    <property type="project" value="InterPro"/>
</dbReference>
<evidence type="ECO:0000256" key="1">
    <source>
        <dbReference type="ARBA" id="ARBA00022448"/>
    </source>
</evidence>
<reference evidence="4 5" key="1">
    <citation type="journal article" date="2018" name="New Phytol.">
        <title>Phylogenomics of Endogonaceae and evolution of mycorrhizas within Mucoromycota.</title>
        <authorList>
            <person name="Chang Y."/>
            <person name="Desiro A."/>
            <person name="Na H."/>
            <person name="Sandor L."/>
            <person name="Lipzen A."/>
            <person name="Clum A."/>
            <person name="Barry K."/>
            <person name="Grigoriev I.V."/>
            <person name="Martin F.M."/>
            <person name="Stajich J.E."/>
            <person name="Smith M.E."/>
            <person name="Bonito G."/>
            <person name="Spatafora J.W."/>
        </authorList>
    </citation>
    <scope>NUCLEOTIDE SEQUENCE [LARGE SCALE GENOMIC DNA]</scope>
    <source>
        <strain evidence="4 5">GMNB39</strain>
    </source>
</reference>
<dbReference type="AlphaFoldDB" id="A0A433DH35"/>
<evidence type="ECO:0000313" key="4">
    <source>
        <dbReference type="EMBL" id="RUP50119.1"/>
    </source>
</evidence>
<name>A0A433DH35_9FUNG</name>
<dbReference type="InterPro" id="IPR011057">
    <property type="entry name" value="Mss4-like_sf"/>
</dbReference>
<dbReference type="FunFam" id="2.170.150.10:FF:000005">
    <property type="entry name" value="Guanine nucleotide exchange factor MSS4"/>
    <property type="match status" value="1"/>
</dbReference>
<dbReference type="Pfam" id="PF04421">
    <property type="entry name" value="Mss4"/>
    <property type="match status" value="1"/>
</dbReference>
<dbReference type="EMBL" id="RBNI01001671">
    <property type="protein sequence ID" value="RUP50119.1"/>
    <property type="molecule type" value="Genomic_DNA"/>
</dbReference>
<dbReference type="GO" id="GO:0008270">
    <property type="term" value="F:zinc ion binding"/>
    <property type="evidence" value="ECO:0007669"/>
    <property type="project" value="TreeGrafter"/>
</dbReference>
<keyword evidence="3" id="KW-0653">Protein transport</keyword>
<keyword evidence="1" id="KW-0813">Transport</keyword>
<keyword evidence="5" id="KW-1185">Reference proteome</keyword>
<sequence>MSAPLIPYKSIENPASNLVVGEGLAKNAYDIFCPREGCRSIVLKKGAATWMERDSLKLALPTDTPSTTTDGPPTQPYWVLTNMMDFENIGFSHTVDTTKYLSCADCDIGPLGYHDLGAPEKEYLIAVERVRYRRE</sequence>
<dbReference type="SUPFAM" id="SSF51316">
    <property type="entry name" value="Mss4-like"/>
    <property type="match status" value="1"/>
</dbReference>
<dbReference type="InterPro" id="IPR007515">
    <property type="entry name" value="Mss4"/>
</dbReference>
<dbReference type="InterPro" id="IPR011323">
    <property type="entry name" value="Mss4/transl-control_tumour"/>
</dbReference>
<comment type="caution">
    <text evidence="4">The sequence shown here is derived from an EMBL/GenBank/DDBJ whole genome shotgun (WGS) entry which is preliminary data.</text>
</comment>
<dbReference type="Proteomes" id="UP000268093">
    <property type="component" value="Unassembled WGS sequence"/>
</dbReference>
<organism evidence="4 5">
    <name type="scientific">Jimgerdemannia flammicorona</name>
    <dbReference type="NCBI Taxonomy" id="994334"/>
    <lineage>
        <taxon>Eukaryota</taxon>
        <taxon>Fungi</taxon>
        <taxon>Fungi incertae sedis</taxon>
        <taxon>Mucoromycota</taxon>
        <taxon>Mucoromycotina</taxon>
        <taxon>Endogonomycetes</taxon>
        <taxon>Endogonales</taxon>
        <taxon>Endogonaceae</taxon>
        <taxon>Jimgerdemannia</taxon>
    </lineage>
</organism>
<protein>
    <submittedName>
        <fullName evidence="4">Rab interactin-like proteing factor</fullName>
    </submittedName>
</protein>
<dbReference type="GO" id="GO:0005829">
    <property type="term" value="C:cytosol"/>
    <property type="evidence" value="ECO:0007669"/>
    <property type="project" value="TreeGrafter"/>
</dbReference>
<dbReference type="PANTHER" id="PTHR13276">
    <property type="entry name" value="GUANINE NUCLEOTIDE EXCHANGE FACTOR MSS4"/>
    <property type="match status" value="1"/>
</dbReference>